<protein>
    <submittedName>
        <fullName evidence="1">Uncharacterized protein</fullName>
    </submittedName>
</protein>
<evidence type="ECO:0000313" key="2">
    <source>
        <dbReference type="Proteomes" id="UP000828390"/>
    </source>
</evidence>
<organism evidence="1 2">
    <name type="scientific">Dreissena polymorpha</name>
    <name type="common">Zebra mussel</name>
    <name type="synonym">Mytilus polymorpha</name>
    <dbReference type="NCBI Taxonomy" id="45954"/>
    <lineage>
        <taxon>Eukaryota</taxon>
        <taxon>Metazoa</taxon>
        <taxon>Spiralia</taxon>
        <taxon>Lophotrochozoa</taxon>
        <taxon>Mollusca</taxon>
        <taxon>Bivalvia</taxon>
        <taxon>Autobranchia</taxon>
        <taxon>Heteroconchia</taxon>
        <taxon>Euheterodonta</taxon>
        <taxon>Imparidentia</taxon>
        <taxon>Neoheterodontei</taxon>
        <taxon>Myida</taxon>
        <taxon>Dreissenoidea</taxon>
        <taxon>Dreissenidae</taxon>
        <taxon>Dreissena</taxon>
    </lineage>
</organism>
<gene>
    <name evidence="1" type="ORF">DPMN_171674</name>
</gene>
<reference evidence="1" key="1">
    <citation type="journal article" date="2019" name="bioRxiv">
        <title>The Genome of the Zebra Mussel, Dreissena polymorpha: A Resource for Invasive Species Research.</title>
        <authorList>
            <person name="McCartney M.A."/>
            <person name="Auch B."/>
            <person name="Kono T."/>
            <person name="Mallez S."/>
            <person name="Zhang Y."/>
            <person name="Obille A."/>
            <person name="Becker A."/>
            <person name="Abrahante J.E."/>
            <person name="Garbe J."/>
            <person name="Badalamenti J.P."/>
            <person name="Herman A."/>
            <person name="Mangelson H."/>
            <person name="Liachko I."/>
            <person name="Sullivan S."/>
            <person name="Sone E.D."/>
            <person name="Koren S."/>
            <person name="Silverstein K.A.T."/>
            <person name="Beckman K.B."/>
            <person name="Gohl D.M."/>
        </authorList>
    </citation>
    <scope>NUCLEOTIDE SEQUENCE</scope>
    <source>
        <strain evidence="1">Duluth1</strain>
        <tissue evidence="1">Whole animal</tissue>
    </source>
</reference>
<reference evidence="1" key="2">
    <citation type="submission" date="2020-11" db="EMBL/GenBank/DDBJ databases">
        <authorList>
            <person name="McCartney M.A."/>
            <person name="Auch B."/>
            <person name="Kono T."/>
            <person name="Mallez S."/>
            <person name="Becker A."/>
            <person name="Gohl D.M."/>
            <person name="Silverstein K.A.T."/>
            <person name="Koren S."/>
            <person name="Bechman K.B."/>
            <person name="Herman A."/>
            <person name="Abrahante J.E."/>
            <person name="Garbe J."/>
        </authorList>
    </citation>
    <scope>NUCLEOTIDE SEQUENCE</scope>
    <source>
        <strain evidence="1">Duluth1</strain>
        <tissue evidence="1">Whole animal</tissue>
    </source>
</reference>
<accession>A0A9D4IED5</accession>
<evidence type="ECO:0000313" key="1">
    <source>
        <dbReference type="EMBL" id="KAH3770389.1"/>
    </source>
</evidence>
<sequence>MDDCVERTVREKIKRVFKSDNIEEHMEIIKKCLEKADLITVFELDSKAHLASTMLQALLKGIVLVNY</sequence>
<proteinExistence type="predicted"/>
<name>A0A9D4IED5_DREPO</name>
<dbReference type="AlphaFoldDB" id="A0A9D4IED5"/>
<dbReference type="Proteomes" id="UP000828390">
    <property type="component" value="Unassembled WGS sequence"/>
</dbReference>
<keyword evidence="2" id="KW-1185">Reference proteome</keyword>
<dbReference type="EMBL" id="JAIWYP010000009">
    <property type="protein sequence ID" value="KAH3770389.1"/>
    <property type="molecule type" value="Genomic_DNA"/>
</dbReference>
<comment type="caution">
    <text evidence="1">The sequence shown here is derived from an EMBL/GenBank/DDBJ whole genome shotgun (WGS) entry which is preliminary data.</text>
</comment>